<feature type="non-terminal residue" evidence="1">
    <location>
        <position position="1"/>
    </location>
</feature>
<protein>
    <submittedName>
        <fullName evidence="1">Uncharacterized protein</fullName>
    </submittedName>
</protein>
<sequence length="130" mass="14139">VREAPGGRVPLPVYGRHRVDVYLSQCTGGTGWTCTSPSVREAPGGRVPLPVYGRHRVDVYLSQGNSSAFNVPAFWAQGGARSSERPLRGNTYTARPSVDLLTAPSLQLLCEAPQRFQHSQAMRVETMNTA</sequence>
<gene>
    <name evidence="1" type="ORF">KUCAC02_008829</name>
</gene>
<dbReference type="Proteomes" id="UP001057452">
    <property type="component" value="Chromosome 12"/>
</dbReference>
<feature type="non-terminal residue" evidence="1">
    <location>
        <position position="130"/>
    </location>
</feature>
<keyword evidence="2" id="KW-1185">Reference proteome</keyword>
<proteinExistence type="predicted"/>
<reference evidence="1" key="1">
    <citation type="submission" date="2022-05" db="EMBL/GenBank/DDBJ databases">
        <title>Chromosome-level genome of Chaenocephalus aceratus.</title>
        <authorList>
            <person name="Park H."/>
        </authorList>
    </citation>
    <scope>NUCLEOTIDE SEQUENCE</scope>
    <source>
        <strain evidence="1">KU_202001</strain>
    </source>
</reference>
<accession>A0ACB9WSJ5</accession>
<comment type="caution">
    <text evidence="1">The sequence shown here is derived from an EMBL/GenBank/DDBJ whole genome shotgun (WGS) entry which is preliminary data.</text>
</comment>
<dbReference type="EMBL" id="CM043796">
    <property type="protein sequence ID" value="KAI4816503.1"/>
    <property type="molecule type" value="Genomic_DNA"/>
</dbReference>
<evidence type="ECO:0000313" key="1">
    <source>
        <dbReference type="EMBL" id="KAI4816503.1"/>
    </source>
</evidence>
<evidence type="ECO:0000313" key="2">
    <source>
        <dbReference type="Proteomes" id="UP001057452"/>
    </source>
</evidence>
<organism evidence="1 2">
    <name type="scientific">Chaenocephalus aceratus</name>
    <name type="common">Blackfin icefish</name>
    <name type="synonym">Chaenichthys aceratus</name>
    <dbReference type="NCBI Taxonomy" id="36190"/>
    <lineage>
        <taxon>Eukaryota</taxon>
        <taxon>Metazoa</taxon>
        <taxon>Chordata</taxon>
        <taxon>Craniata</taxon>
        <taxon>Vertebrata</taxon>
        <taxon>Euteleostomi</taxon>
        <taxon>Actinopterygii</taxon>
        <taxon>Neopterygii</taxon>
        <taxon>Teleostei</taxon>
        <taxon>Neoteleostei</taxon>
        <taxon>Acanthomorphata</taxon>
        <taxon>Eupercaria</taxon>
        <taxon>Perciformes</taxon>
        <taxon>Notothenioidei</taxon>
        <taxon>Channichthyidae</taxon>
        <taxon>Chaenocephalus</taxon>
    </lineage>
</organism>
<name>A0ACB9WSJ5_CHAAC</name>